<dbReference type="OrthoDB" id="5583277at2759"/>
<feature type="chain" id="PRO_5003853741" description="Vacuolar sorting protein Vps3844 C-terminal domain-containing protein" evidence="2">
    <location>
        <begin position="17"/>
        <end position="286"/>
    </location>
</feature>
<comment type="caution">
    <text evidence="4">The sequence shown here is derived from an EMBL/GenBank/DDBJ whole genome shotgun (WGS) entry which is preliminary data.</text>
</comment>
<dbReference type="AlphaFoldDB" id="K1VFD8"/>
<accession>K1VFD8</accession>
<dbReference type="PANTHER" id="PTHR36853">
    <property type="entry name" value="EXPRESSED PROTEIN"/>
    <property type="match status" value="1"/>
</dbReference>
<name>K1VFD8_TRIAC</name>
<dbReference type="GO" id="GO:0005783">
    <property type="term" value="C:endoplasmic reticulum"/>
    <property type="evidence" value="ECO:0007669"/>
    <property type="project" value="TreeGrafter"/>
</dbReference>
<feature type="domain" description="Vacuolar sorting protein Vps3844 C-terminal" evidence="3">
    <location>
        <begin position="238"/>
        <end position="278"/>
    </location>
</feature>
<dbReference type="Pfam" id="PF12955">
    <property type="entry name" value="Vps3844_C"/>
    <property type="match status" value="1"/>
</dbReference>
<reference evidence="4 5" key="1">
    <citation type="journal article" date="2012" name="Eukaryot. Cell">
        <title>Genome sequence of the Trichosporon asahii environmental strain CBS 8904.</title>
        <authorList>
            <person name="Yang R.Y."/>
            <person name="Li H.T."/>
            <person name="Zhu H."/>
            <person name="Zhou G.P."/>
            <person name="Wang M."/>
            <person name="Wang L."/>
        </authorList>
    </citation>
    <scope>NUCLEOTIDE SEQUENCE [LARGE SCALE GENOMIC DNA]</scope>
    <source>
        <strain evidence="4 5">CBS 8904</strain>
    </source>
</reference>
<dbReference type="EMBL" id="AMBO01000277">
    <property type="protein sequence ID" value="EKD02765.1"/>
    <property type="molecule type" value="Genomic_DNA"/>
</dbReference>
<dbReference type="eggNOG" id="ENOG502S64Q">
    <property type="taxonomic scope" value="Eukaryota"/>
</dbReference>
<feature type="transmembrane region" description="Helical" evidence="1">
    <location>
        <begin position="244"/>
        <end position="266"/>
    </location>
</feature>
<dbReference type="PANTHER" id="PTHR36853:SF1">
    <property type="entry name" value="DUF3844 DOMAIN-CONTAINING PROTEIN"/>
    <property type="match status" value="1"/>
</dbReference>
<dbReference type="HOGENOM" id="CLU_973819_0_0_1"/>
<evidence type="ECO:0000256" key="2">
    <source>
        <dbReference type="SAM" id="SignalP"/>
    </source>
</evidence>
<feature type="signal peptide" evidence="2">
    <location>
        <begin position="1"/>
        <end position="16"/>
    </location>
</feature>
<proteinExistence type="predicted"/>
<dbReference type="OMA" id="WAGQSCE"/>
<dbReference type="STRING" id="1220162.K1VFD8"/>
<organism evidence="4 5">
    <name type="scientific">Trichosporon asahii var. asahii (strain CBS 8904)</name>
    <name type="common">Yeast</name>
    <dbReference type="NCBI Taxonomy" id="1220162"/>
    <lineage>
        <taxon>Eukaryota</taxon>
        <taxon>Fungi</taxon>
        <taxon>Dikarya</taxon>
        <taxon>Basidiomycota</taxon>
        <taxon>Agaricomycotina</taxon>
        <taxon>Tremellomycetes</taxon>
        <taxon>Trichosporonales</taxon>
        <taxon>Trichosporonaceae</taxon>
        <taxon>Trichosporon</taxon>
    </lineage>
</organism>
<dbReference type="InParanoid" id="K1VFD8"/>
<sequence>MRLSLLLLAPLALAQQAQVYLYPPPSDSSSSPSLTAEQAEVVIAHHLGDGIENRPTPQDEGLWGHLLNVWQHEKRPRVVIVEVVLPDDAKPAFTMETSTASSVLAPYVDAARDALAKVADIPEVSKVLTSLDFAVSRAGSILSHELASLVALADSMWAATERNWDAVRVHLDVEKGSELWETATSGVRAGVKAMTMDDASPLVLVVMPKESSQDIETSPWKRDTLAELLKKKEKVVPKDYSVHFSLFFGTIILLAVAAIGGIQLLASVGETELPSTLTLAVSRKHD</sequence>
<keyword evidence="1" id="KW-1133">Transmembrane helix</keyword>
<protein>
    <recommendedName>
        <fullName evidence="3">Vacuolar sorting protein Vps3844 C-terminal domain-containing protein</fullName>
    </recommendedName>
</protein>
<keyword evidence="1" id="KW-0472">Membrane</keyword>
<evidence type="ECO:0000256" key="1">
    <source>
        <dbReference type="SAM" id="Phobius"/>
    </source>
</evidence>
<gene>
    <name evidence="4" type="ORF">A1Q2_02995</name>
</gene>
<keyword evidence="1" id="KW-0812">Transmembrane</keyword>
<evidence type="ECO:0000313" key="5">
    <source>
        <dbReference type="Proteomes" id="UP000006757"/>
    </source>
</evidence>
<dbReference type="InterPro" id="IPR024382">
    <property type="entry name" value="Vps3844_C"/>
</dbReference>
<keyword evidence="5" id="KW-1185">Reference proteome</keyword>
<dbReference type="InterPro" id="IPR053065">
    <property type="entry name" value="Archenteron_Induction-Rel"/>
</dbReference>
<evidence type="ECO:0000259" key="3">
    <source>
        <dbReference type="Pfam" id="PF12955"/>
    </source>
</evidence>
<evidence type="ECO:0000313" key="4">
    <source>
        <dbReference type="EMBL" id="EKD02765.1"/>
    </source>
</evidence>
<keyword evidence="2" id="KW-0732">Signal</keyword>
<dbReference type="Proteomes" id="UP000006757">
    <property type="component" value="Unassembled WGS sequence"/>
</dbReference>